<evidence type="ECO:0000256" key="1">
    <source>
        <dbReference type="SAM" id="MobiDB-lite"/>
    </source>
</evidence>
<gene>
    <name evidence="3" type="ORF">TRUGW13939_05480</name>
</gene>
<evidence type="ECO:0000256" key="2">
    <source>
        <dbReference type="SAM" id="Phobius"/>
    </source>
</evidence>
<protein>
    <submittedName>
        <fullName evidence="3">Uncharacterized protein</fullName>
    </submittedName>
</protein>
<keyword evidence="4" id="KW-1185">Reference proteome</keyword>
<feature type="transmembrane region" description="Helical" evidence="2">
    <location>
        <begin position="75"/>
        <end position="100"/>
    </location>
</feature>
<evidence type="ECO:0000313" key="4">
    <source>
        <dbReference type="Proteomes" id="UP000509510"/>
    </source>
</evidence>
<dbReference type="RefSeq" id="XP_035344536.1">
    <property type="nucleotide sequence ID" value="XM_035488643.1"/>
</dbReference>
<evidence type="ECO:0000313" key="3">
    <source>
        <dbReference type="EMBL" id="QKX58358.1"/>
    </source>
</evidence>
<reference evidence="4" key="1">
    <citation type="submission" date="2020-06" db="EMBL/GenBank/DDBJ databases">
        <title>A chromosome-scale genome assembly of Talaromyces rugulosus W13939.</title>
        <authorList>
            <person name="Wang B."/>
            <person name="Guo L."/>
            <person name="Ye K."/>
            <person name="Wang L."/>
        </authorList>
    </citation>
    <scope>NUCLEOTIDE SEQUENCE [LARGE SCALE GENOMIC DNA]</scope>
    <source>
        <strain evidence="4">W13939</strain>
    </source>
</reference>
<feature type="transmembrane region" description="Helical" evidence="2">
    <location>
        <begin position="112"/>
        <end position="130"/>
    </location>
</feature>
<keyword evidence="2" id="KW-1133">Transmembrane helix</keyword>
<dbReference type="Proteomes" id="UP000509510">
    <property type="component" value="Chromosome III"/>
</dbReference>
<sequence length="157" mass="16983">MSNETEANDIKGGNMANKTNTKKREDADKENRGYAAIGLGIMCLATLITHAVLNAPSSKLTPIPKPRGQNQGDPILVFKITSTFFMLILWAVGLNLWVTYLAEVSVTLRNKSILGGLFAANAGLAYTLLWNSSASLQEYMGCTLWPTYLGIVLGVAM</sequence>
<dbReference type="EMBL" id="CP055900">
    <property type="protein sequence ID" value="QKX58358.1"/>
    <property type="molecule type" value="Genomic_DNA"/>
</dbReference>
<feature type="transmembrane region" description="Helical" evidence="2">
    <location>
        <begin position="33"/>
        <end position="55"/>
    </location>
</feature>
<keyword evidence="2" id="KW-0472">Membrane</keyword>
<feature type="transmembrane region" description="Helical" evidence="2">
    <location>
        <begin position="136"/>
        <end position="156"/>
    </location>
</feature>
<dbReference type="KEGG" id="trg:TRUGW13939_05480"/>
<feature type="region of interest" description="Disordered" evidence="1">
    <location>
        <begin position="1"/>
        <end position="27"/>
    </location>
</feature>
<proteinExistence type="predicted"/>
<dbReference type="GeneID" id="55992977"/>
<name>A0A7H8QXI6_TALRU</name>
<accession>A0A7H8QXI6</accession>
<organism evidence="3 4">
    <name type="scientific">Talaromyces rugulosus</name>
    <name type="common">Penicillium rugulosum</name>
    <dbReference type="NCBI Taxonomy" id="121627"/>
    <lineage>
        <taxon>Eukaryota</taxon>
        <taxon>Fungi</taxon>
        <taxon>Dikarya</taxon>
        <taxon>Ascomycota</taxon>
        <taxon>Pezizomycotina</taxon>
        <taxon>Eurotiomycetes</taxon>
        <taxon>Eurotiomycetidae</taxon>
        <taxon>Eurotiales</taxon>
        <taxon>Trichocomaceae</taxon>
        <taxon>Talaromyces</taxon>
        <taxon>Talaromyces sect. Islandici</taxon>
    </lineage>
</organism>
<dbReference type="AlphaFoldDB" id="A0A7H8QXI6"/>
<keyword evidence="2" id="KW-0812">Transmembrane</keyword>